<dbReference type="SMART" id="SM00450">
    <property type="entry name" value="RHOD"/>
    <property type="match status" value="1"/>
</dbReference>
<dbReference type="Proteomes" id="UP000281343">
    <property type="component" value="Unassembled WGS sequence"/>
</dbReference>
<gene>
    <name evidence="2" type="ORF">D9R08_17040</name>
</gene>
<dbReference type="CDD" id="cd00158">
    <property type="entry name" value="RHOD"/>
    <property type="match status" value="1"/>
</dbReference>
<dbReference type="Pfam" id="PF00581">
    <property type="entry name" value="Rhodanese"/>
    <property type="match status" value="1"/>
</dbReference>
<dbReference type="EMBL" id="RCNT01000010">
    <property type="protein sequence ID" value="RMA40870.1"/>
    <property type="molecule type" value="Genomic_DNA"/>
</dbReference>
<dbReference type="AlphaFoldDB" id="A0A3L9YD38"/>
<sequence>MAACSTCWTGPGRCRPSCRRSCPPSRSPGSFRAISAPRAEPVAGLTRRGLILGGAALVAGTGLAWSLGGQMLFYDALRPEISGGTLNAADAHRLVSAGALTLVDIRRPDEWSATGSPEGAIRLDMRRADFIEALADHVSGARGAPIAVICARGVRSARLSNRLTEAGFTGIIDIPEGMLGTSAGPGWLARGLPVSQDG</sequence>
<feature type="domain" description="Rhodanese" evidence="1">
    <location>
        <begin position="96"/>
        <end position="190"/>
    </location>
</feature>
<evidence type="ECO:0000313" key="3">
    <source>
        <dbReference type="Proteomes" id="UP000281343"/>
    </source>
</evidence>
<name>A0A3L9YD38_9RHOB</name>
<accession>A0A3L9YD38</accession>
<keyword evidence="3" id="KW-1185">Reference proteome</keyword>
<organism evidence="2 3">
    <name type="scientific">Rhodophyticola porphyridii</name>
    <dbReference type="NCBI Taxonomy" id="1852017"/>
    <lineage>
        <taxon>Bacteria</taxon>
        <taxon>Pseudomonadati</taxon>
        <taxon>Pseudomonadota</taxon>
        <taxon>Alphaproteobacteria</taxon>
        <taxon>Rhodobacterales</taxon>
        <taxon>Roseobacteraceae</taxon>
        <taxon>Rhodophyticola</taxon>
    </lineage>
</organism>
<dbReference type="PROSITE" id="PS50206">
    <property type="entry name" value="RHODANESE_3"/>
    <property type="match status" value="1"/>
</dbReference>
<protein>
    <submittedName>
        <fullName evidence="2">Rhodanese-like domain-containing protein</fullName>
    </submittedName>
</protein>
<reference evidence="2 3" key="1">
    <citation type="submission" date="2018-10" db="EMBL/GenBank/DDBJ databases">
        <authorList>
            <person name="Jung H.S."/>
            <person name="Jeon C.O."/>
        </authorList>
    </citation>
    <scope>NUCLEOTIDE SEQUENCE [LARGE SCALE GENOMIC DNA]</scope>
    <source>
        <strain evidence="2 3">MA-7-27</strain>
    </source>
</reference>
<comment type="caution">
    <text evidence="2">The sequence shown here is derived from an EMBL/GenBank/DDBJ whole genome shotgun (WGS) entry which is preliminary data.</text>
</comment>
<evidence type="ECO:0000259" key="1">
    <source>
        <dbReference type="PROSITE" id="PS50206"/>
    </source>
</evidence>
<evidence type="ECO:0000313" key="2">
    <source>
        <dbReference type="EMBL" id="RMA40870.1"/>
    </source>
</evidence>
<dbReference type="OrthoDB" id="9812109at2"/>
<dbReference type="InterPro" id="IPR001763">
    <property type="entry name" value="Rhodanese-like_dom"/>
</dbReference>
<dbReference type="Gene3D" id="3.40.250.10">
    <property type="entry name" value="Rhodanese-like domain"/>
    <property type="match status" value="1"/>
</dbReference>
<dbReference type="SUPFAM" id="SSF52821">
    <property type="entry name" value="Rhodanese/Cell cycle control phosphatase"/>
    <property type="match status" value="1"/>
</dbReference>
<dbReference type="InterPro" id="IPR036873">
    <property type="entry name" value="Rhodanese-like_dom_sf"/>
</dbReference>
<proteinExistence type="predicted"/>